<evidence type="ECO:0000313" key="1">
    <source>
        <dbReference type="EMBL" id="MFC7372050.1"/>
    </source>
</evidence>
<name>A0ABW2NQL8_9BACL</name>
<dbReference type="Proteomes" id="UP001596549">
    <property type="component" value="Unassembled WGS sequence"/>
</dbReference>
<dbReference type="EMBL" id="JBHTCP010000016">
    <property type="protein sequence ID" value="MFC7372050.1"/>
    <property type="molecule type" value="Genomic_DNA"/>
</dbReference>
<comment type="caution">
    <text evidence="1">The sequence shown here is derived from an EMBL/GenBank/DDBJ whole genome shotgun (WGS) entry which is preliminary data.</text>
</comment>
<gene>
    <name evidence="1" type="ORF">ACFQPF_10185</name>
</gene>
<reference evidence="2" key="1">
    <citation type="journal article" date="2019" name="Int. J. Syst. Evol. Microbiol.">
        <title>The Global Catalogue of Microorganisms (GCM) 10K type strain sequencing project: providing services to taxonomists for standard genome sequencing and annotation.</title>
        <authorList>
            <consortium name="The Broad Institute Genomics Platform"/>
            <consortium name="The Broad Institute Genome Sequencing Center for Infectious Disease"/>
            <person name="Wu L."/>
            <person name="Ma J."/>
        </authorList>
    </citation>
    <scope>NUCLEOTIDE SEQUENCE [LARGE SCALE GENOMIC DNA]</scope>
    <source>
        <strain evidence="2">NBRC 106396</strain>
    </source>
</reference>
<accession>A0ABW2NQL8</accession>
<sequence length="110" mass="12875">MELDLVWERFLEQLNHSETGLSAYKKEVTGIPFLYVSLLASTIGREQAEHTIKVCAAQSIKGKRLSLLMEYVREDSHLLVYRFRFLVPQEKMFCCGNLCPDCIRFKHSRY</sequence>
<evidence type="ECO:0000313" key="2">
    <source>
        <dbReference type="Proteomes" id="UP001596549"/>
    </source>
</evidence>
<keyword evidence="2" id="KW-1185">Reference proteome</keyword>
<organism evidence="1 2">
    <name type="scientific">Fictibacillus iocasae</name>
    <dbReference type="NCBI Taxonomy" id="2715437"/>
    <lineage>
        <taxon>Bacteria</taxon>
        <taxon>Bacillati</taxon>
        <taxon>Bacillota</taxon>
        <taxon>Bacilli</taxon>
        <taxon>Bacillales</taxon>
        <taxon>Fictibacillaceae</taxon>
        <taxon>Fictibacillus</taxon>
    </lineage>
</organism>
<proteinExistence type="predicted"/>
<dbReference type="RefSeq" id="WP_379749250.1">
    <property type="nucleotide sequence ID" value="NZ_JBHTCP010000016.1"/>
</dbReference>
<protein>
    <submittedName>
        <fullName evidence="1">Uncharacterized protein</fullName>
    </submittedName>
</protein>